<gene>
    <name evidence="1" type="ORF">D9757_002157</name>
</gene>
<dbReference type="Proteomes" id="UP000518752">
    <property type="component" value="Unassembled WGS sequence"/>
</dbReference>
<dbReference type="Gene3D" id="3.80.10.10">
    <property type="entry name" value="Ribonuclease Inhibitor"/>
    <property type="match status" value="1"/>
</dbReference>
<sequence length="331" mass="37607">MLGPALRSLHIYTEFSALTSLLSTLSSMRTLSRYCHSPTEFEWALETVLDSLTSQGLRQNIGEFRFHYALSWMNIFDSLRNLPHLESLSLRNIPYGAIRDILTAIPPIISRPSSKKLHLILQDYYAYVALRNYIPKHITHLGLSGFSIHEPSQVIHYNLVFLEIHLHNLVITRTDEAVDTLLDYLRSYSGLQVPLGGSPLDLLTMTLVKDSSYRSIQRHLKCRNLQSLSVKSNYGGDVYFGPSSQDEAFQMPALSESVHLLLDMVSSSLLELEKLSVESDMIVGAEYYLLVRKGLQASLEECVTRDTARANVLKFLKVYIGREKSNRRARK</sequence>
<protein>
    <submittedName>
        <fullName evidence="1">Uncharacterized protein</fullName>
    </submittedName>
</protein>
<comment type="caution">
    <text evidence="1">The sequence shown here is derived from an EMBL/GenBank/DDBJ whole genome shotgun (WGS) entry which is preliminary data.</text>
</comment>
<organism evidence="1 2">
    <name type="scientific">Collybiopsis confluens</name>
    <dbReference type="NCBI Taxonomy" id="2823264"/>
    <lineage>
        <taxon>Eukaryota</taxon>
        <taxon>Fungi</taxon>
        <taxon>Dikarya</taxon>
        <taxon>Basidiomycota</taxon>
        <taxon>Agaricomycotina</taxon>
        <taxon>Agaricomycetes</taxon>
        <taxon>Agaricomycetidae</taxon>
        <taxon>Agaricales</taxon>
        <taxon>Marasmiineae</taxon>
        <taxon>Omphalotaceae</taxon>
        <taxon>Collybiopsis</taxon>
    </lineage>
</organism>
<dbReference type="AlphaFoldDB" id="A0A8H5I001"/>
<keyword evidence="2" id="KW-1185">Reference proteome</keyword>
<evidence type="ECO:0000313" key="1">
    <source>
        <dbReference type="EMBL" id="KAF5392537.1"/>
    </source>
</evidence>
<accession>A0A8H5I001</accession>
<evidence type="ECO:0000313" key="2">
    <source>
        <dbReference type="Proteomes" id="UP000518752"/>
    </source>
</evidence>
<dbReference type="SUPFAM" id="SSF52047">
    <property type="entry name" value="RNI-like"/>
    <property type="match status" value="1"/>
</dbReference>
<dbReference type="OrthoDB" id="3541472at2759"/>
<proteinExistence type="predicted"/>
<reference evidence="1 2" key="1">
    <citation type="journal article" date="2020" name="ISME J.">
        <title>Uncovering the hidden diversity of litter-decomposition mechanisms in mushroom-forming fungi.</title>
        <authorList>
            <person name="Floudas D."/>
            <person name="Bentzer J."/>
            <person name="Ahren D."/>
            <person name="Johansson T."/>
            <person name="Persson P."/>
            <person name="Tunlid A."/>
        </authorList>
    </citation>
    <scope>NUCLEOTIDE SEQUENCE [LARGE SCALE GENOMIC DNA]</scope>
    <source>
        <strain evidence="1 2">CBS 406.79</strain>
    </source>
</reference>
<dbReference type="InterPro" id="IPR032675">
    <property type="entry name" value="LRR_dom_sf"/>
</dbReference>
<dbReference type="EMBL" id="JAACJN010000005">
    <property type="protein sequence ID" value="KAF5392537.1"/>
    <property type="molecule type" value="Genomic_DNA"/>
</dbReference>
<name>A0A8H5I001_9AGAR</name>